<gene>
    <name evidence="2" type="ORF">ATK86_7485</name>
</gene>
<sequence>MSQLQLGREAGMSREVLANLESAAGDRPRVYEVPAVTTLVRLALALGVPPIELIYPELPDGPVEVWPDQQATSFQAVQWFSGESTAGDLAPDTDEPRGSNERLRLSRERERVRELVSGMGDAWISDRVRSNAERELRRSVTESIERVSLGMAELRSLMSRGGWQWGAGAGDVAQLEDRMRRAGMVVSDGDGDGDEATR</sequence>
<dbReference type="PROSITE" id="PS50943">
    <property type="entry name" value="HTH_CROC1"/>
    <property type="match status" value="1"/>
</dbReference>
<dbReference type="SUPFAM" id="SSF47413">
    <property type="entry name" value="lambda repressor-like DNA-binding domains"/>
    <property type="match status" value="1"/>
</dbReference>
<dbReference type="Proteomes" id="UP000233766">
    <property type="component" value="Unassembled WGS sequence"/>
</dbReference>
<dbReference type="GO" id="GO:0003677">
    <property type="term" value="F:DNA binding"/>
    <property type="evidence" value="ECO:0007669"/>
    <property type="project" value="InterPro"/>
</dbReference>
<reference evidence="2 3" key="1">
    <citation type="submission" date="2017-12" db="EMBL/GenBank/DDBJ databases">
        <title>Sequencing the genomes of 1000 Actinobacteria strains.</title>
        <authorList>
            <person name="Klenk H.-P."/>
        </authorList>
    </citation>
    <scope>NUCLEOTIDE SEQUENCE [LARGE SCALE GENOMIC DNA]</scope>
    <source>
        <strain evidence="2 3">DSM 44489</strain>
    </source>
</reference>
<evidence type="ECO:0000313" key="2">
    <source>
        <dbReference type="EMBL" id="PKV76553.1"/>
    </source>
</evidence>
<keyword evidence="3" id="KW-1185">Reference proteome</keyword>
<accession>A0A2N3V4J5</accession>
<dbReference type="AlphaFoldDB" id="A0A2N3V4J5"/>
<feature type="domain" description="HTH cro/C1-type" evidence="1">
    <location>
        <begin position="1"/>
        <end position="53"/>
    </location>
</feature>
<dbReference type="Gene3D" id="1.10.260.40">
    <property type="entry name" value="lambda repressor-like DNA-binding domains"/>
    <property type="match status" value="1"/>
</dbReference>
<evidence type="ECO:0000313" key="3">
    <source>
        <dbReference type="Proteomes" id="UP000233766"/>
    </source>
</evidence>
<proteinExistence type="predicted"/>
<comment type="caution">
    <text evidence="2">The sequence shown here is derived from an EMBL/GenBank/DDBJ whole genome shotgun (WGS) entry which is preliminary data.</text>
</comment>
<organism evidence="2 3">
    <name type="scientific">Nocardia fluminea</name>
    <dbReference type="NCBI Taxonomy" id="134984"/>
    <lineage>
        <taxon>Bacteria</taxon>
        <taxon>Bacillati</taxon>
        <taxon>Actinomycetota</taxon>
        <taxon>Actinomycetes</taxon>
        <taxon>Mycobacteriales</taxon>
        <taxon>Nocardiaceae</taxon>
        <taxon>Nocardia</taxon>
    </lineage>
</organism>
<protein>
    <recommendedName>
        <fullName evidence="1">HTH cro/C1-type domain-containing protein</fullName>
    </recommendedName>
</protein>
<dbReference type="InterPro" id="IPR001387">
    <property type="entry name" value="Cro/C1-type_HTH"/>
</dbReference>
<dbReference type="CDD" id="cd00093">
    <property type="entry name" value="HTH_XRE"/>
    <property type="match status" value="1"/>
</dbReference>
<evidence type="ECO:0000259" key="1">
    <source>
        <dbReference type="PROSITE" id="PS50943"/>
    </source>
</evidence>
<name>A0A2N3V4J5_9NOCA</name>
<dbReference type="InterPro" id="IPR010982">
    <property type="entry name" value="Lambda_DNA-bd_dom_sf"/>
</dbReference>
<dbReference type="EMBL" id="PJMW01000004">
    <property type="protein sequence ID" value="PKV76553.1"/>
    <property type="molecule type" value="Genomic_DNA"/>
</dbReference>